<feature type="domain" description="Tripartite ATP-independent periplasmic transporters DctQ component" evidence="11">
    <location>
        <begin position="25"/>
        <end position="153"/>
    </location>
</feature>
<evidence type="ECO:0000256" key="6">
    <source>
        <dbReference type="ARBA" id="ARBA00022989"/>
    </source>
</evidence>
<keyword evidence="13" id="KW-1185">Reference proteome</keyword>
<feature type="compositionally biased region" description="Low complexity" evidence="9">
    <location>
        <begin position="184"/>
        <end position="194"/>
    </location>
</feature>
<evidence type="ECO:0000256" key="2">
    <source>
        <dbReference type="ARBA" id="ARBA00022448"/>
    </source>
</evidence>
<feature type="region of interest" description="Disordered" evidence="9">
    <location>
        <begin position="184"/>
        <end position="211"/>
    </location>
</feature>
<feature type="compositionally biased region" description="Basic and acidic residues" evidence="9">
    <location>
        <begin position="197"/>
        <end position="211"/>
    </location>
</feature>
<evidence type="ECO:0000256" key="1">
    <source>
        <dbReference type="ARBA" id="ARBA00004429"/>
    </source>
</evidence>
<dbReference type="PANTHER" id="PTHR35011">
    <property type="entry name" value="2,3-DIKETO-L-GULONATE TRAP TRANSPORTER SMALL PERMEASE PROTEIN YIAM"/>
    <property type="match status" value="1"/>
</dbReference>
<keyword evidence="4" id="KW-0997">Cell inner membrane</keyword>
<accession>A0ABY4YI82</accession>
<dbReference type="InterPro" id="IPR007387">
    <property type="entry name" value="TRAP_DctQ"/>
</dbReference>
<feature type="transmembrane region" description="Helical" evidence="10">
    <location>
        <begin position="46"/>
        <end position="64"/>
    </location>
</feature>
<dbReference type="PANTHER" id="PTHR35011:SF2">
    <property type="entry name" value="2,3-DIKETO-L-GULONATE TRAP TRANSPORTER SMALL PERMEASE PROTEIN YIAM"/>
    <property type="match status" value="1"/>
</dbReference>
<keyword evidence="7 10" id="KW-0472">Membrane</keyword>
<keyword evidence="2" id="KW-0813">Transport</keyword>
<evidence type="ECO:0000259" key="11">
    <source>
        <dbReference type="Pfam" id="PF04290"/>
    </source>
</evidence>
<dbReference type="EMBL" id="CP099490">
    <property type="protein sequence ID" value="USQ76053.1"/>
    <property type="molecule type" value="Genomic_DNA"/>
</dbReference>
<protein>
    <submittedName>
        <fullName evidence="12">TRAP transporter small permease</fullName>
    </submittedName>
</protein>
<feature type="transmembrane region" description="Helical" evidence="10">
    <location>
        <begin position="85"/>
        <end position="106"/>
    </location>
</feature>
<keyword evidence="3" id="KW-1003">Cell membrane</keyword>
<feature type="transmembrane region" description="Helical" evidence="10">
    <location>
        <begin position="12"/>
        <end position="34"/>
    </location>
</feature>
<feature type="transmembrane region" description="Helical" evidence="10">
    <location>
        <begin position="126"/>
        <end position="145"/>
    </location>
</feature>
<dbReference type="InterPro" id="IPR055348">
    <property type="entry name" value="DctQ"/>
</dbReference>
<evidence type="ECO:0000256" key="8">
    <source>
        <dbReference type="ARBA" id="ARBA00038436"/>
    </source>
</evidence>
<keyword evidence="5 10" id="KW-0812">Transmembrane</keyword>
<reference evidence="12" key="1">
    <citation type="submission" date="2022-06" db="EMBL/GenBank/DDBJ databases">
        <title>Ornithinimicrobium JY.X270.</title>
        <authorList>
            <person name="Huang Y."/>
        </authorList>
    </citation>
    <scope>NUCLEOTIDE SEQUENCE</scope>
    <source>
        <strain evidence="12">JY.X270</strain>
    </source>
</reference>
<sequence length="211" mass="23094">MRQLDRVLTTIENVFAAGTLGLAAAISIVNVFLRQFGESWFWTEEAVIYLIIYSTFVGAVITLRHNEHVSVDILGVFFKDRGKKWLALVAGVVTIIYLLIMGYLGWQLLAEPFSRTTVTPVLKLPLWVVELAVPIGMTLMLLRAIELLWRTWKHGVPTGEDMLAAEAEATGLTLEEIRASSAAISGTGAAAPADPDGESRPGPDETKEDGR</sequence>
<name>A0ABY4YI82_9MICO</name>
<evidence type="ECO:0000256" key="5">
    <source>
        <dbReference type="ARBA" id="ARBA00022692"/>
    </source>
</evidence>
<evidence type="ECO:0000313" key="12">
    <source>
        <dbReference type="EMBL" id="USQ76053.1"/>
    </source>
</evidence>
<comment type="subcellular location">
    <subcellularLocation>
        <location evidence="1">Cell inner membrane</location>
        <topology evidence="1">Multi-pass membrane protein</topology>
    </subcellularLocation>
</comment>
<proteinExistence type="inferred from homology"/>
<evidence type="ECO:0000256" key="10">
    <source>
        <dbReference type="SAM" id="Phobius"/>
    </source>
</evidence>
<evidence type="ECO:0000256" key="9">
    <source>
        <dbReference type="SAM" id="MobiDB-lite"/>
    </source>
</evidence>
<evidence type="ECO:0000256" key="4">
    <source>
        <dbReference type="ARBA" id="ARBA00022519"/>
    </source>
</evidence>
<dbReference type="Proteomes" id="UP001056535">
    <property type="component" value="Chromosome"/>
</dbReference>
<dbReference type="Pfam" id="PF04290">
    <property type="entry name" value="DctQ"/>
    <property type="match status" value="1"/>
</dbReference>
<gene>
    <name evidence="12" type="ORF">NF557_15890</name>
</gene>
<organism evidence="12 13">
    <name type="scientific">Ornithinimicrobium cryptoxanthini</name>
    <dbReference type="NCBI Taxonomy" id="2934161"/>
    <lineage>
        <taxon>Bacteria</taxon>
        <taxon>Bacillati</taxon>
        <taxon>Actinomycetota</taxon>
        <taxon>Actinomycetes</taxon>
        <taxon>Micrococcales</taxon>
        <taxon>Ornithinimicrobiaceae</taxon>
        <taxon>Ornithinimicrobium</taxon>
    </lineage>
</organism>
<comment type="similarity">
    <text evidence="8">Belongs to the TRAP transporter small permease family.</text>
</comment>
<keyword evidence="6 10" id="KW-1133">Transmembrane helix</keyword>
<dbReference type="RefSeq" id="WP_252620716.1">
    <property type="nucleotide sequence ID" value="NZ_CP099490.1"/>
</dbReference>
<evidence type="ECO:0000256" key="7">
    <source>
        <dbReference type="ARBA" id="ARBA00023136"/>
    </source>
</evidence>
<evidence type="ECO:0000256" key="3">
    <source>
        <dbReference type="ARBA" id="ARBA00022475"/>
    </source>
</evidence>
<evidence type="ECO:0000313" key="13">
    <source>
        <dbReference type="Proteomes" id="UP001056535"/>
    </source>
</evidence>